<dbReference type="EMBL" id="CP158568">
    <property type="protein sequence ID" value="XBY46974.1"/>
    <property type="molecule type" value="Genomic_DNA"/>
</dbReference>
<dbReference type="InterPro" id="IPR003744">
    <property type="entry name" value="YhhQ"/>
</dbReference>
<name>A0AAU7XJ11_9HYPH</name>
<gene>
    <name evidence="2" type="ORF">ABS361_21035</name>
</gene>
<dbReference type="KEGG" id="mflg:ABS361_21035"/>
<sequence>MTAVVVASNVLVQYPVAARIGRIDLADLLTWGTFSYPLAFLVTDLTNRRFGAAIARRVVLAGFAVAVVLSLALSSPRIAIASGLAFLIGQLLDVTLFDRLRRSVAWWKAPFVGSVAGSITDTAVFFSLAFAPVFGFIAASDAFAIETAPFLAGLAFDAPRWISWAVADLSVKLVFAVALLVPYRLIMNALWPMPAAQTA</sequence>
<feature type="transmembrane region" description="Helical" evidence="1">
    <location>
        <begin position="54"/>
        <end position="72"/>
    </location>
</feature>
<dbReference type="Pfam" id="PF02592">
    <property type="entry name" value="Vut_1"/>
    <property type="match status" value="2"/>
</dbReference>
<dbReference type="PANTHER" id="PTHR34300">
    <property type="entry name" value="QUEUOSINE PRECURSOR TRANSPORTER-RELATED"/>
    <property type="match status" value="1"/>
</dbReference>
<dbReference type="PANTHER" id="PTHR34300:SF1">
    <property type="entry name" value="QUEUOSINE PRECURSOR TRANSPORTER"/>
    <property type="match status" value="1"/>
</dbReference>
<protein>
    <submittedName>
        <fullName evidence="2">VUT family protein</fullName>
    </submittedName>
</protein>
<proteinExistence type="predicted"/>
<reference evidence="2" key="1">
    <citation type="submission" date="2024-06" db="EMBL/GenBank/DDBJ databases">
        <title>Methylostella associata gen. nov., sp. nov., a novel Ancalomicrobiaceae-affiliated facultatively methylotrophic bacteria that feed on methanotrophs of the genus Methylococcus.</title>
        <authorList>
            <person name="Saltykova V."/>
            <person name="Danilova O.V."/>
            <person name="Oshkin I.Y."/>
            <person name="Belova S.E."/>
            <person name="Pimenov N.V."/>
            <person name="Dedysh S.N."/>
        </authorList>
    </citation>
    <scope>NUCLEOTIDE SEQUENCE</scope>
    <source>
        <strain evidence="2">S20</strain>
    </source>
</reference>
<evidence type="ECO:0000256" key="1">
    <source>
        <dbReference type="SAM" id="Phobius"/>
    </source>
</evidence>
<keyword evidence="1" id="KW-0472">Membrane</keyword>
<keyword evidence="1" id="KW-0812">Transmembrane</keyword>
<dbReference type="AlphaFoldDB" id="A0AAU7XJ11"/>
<feature type="transmembrane region" description="Helical" evidence="1">
    <location>
        <begin position="28"/>
        <end position="47"/>
    </location>
</feature>
<evidence type="ECO:0000313" key="2">
    <source>
        <dbReference type="EMBL" id="XBY46974.1"/>
    </source>
</evidence>
<dbReference type="RefSeq" id="WP_407052061.1">
    <property type="nucleotide sequence ID" value="NZ_CP158568.1"/>
</dbReference>
<organism evidence="2">
    <name type="scientific">Methyloraptor flagellatus</name>
    <dbReference type="NCBI Taxonomy" id="3162530"/>
    <lineage>
        <taxon>Bacteria</taxon>
        <taxon>Pseudomonadati</taxon>
        <taxon>Pseudomonadota</taxon>
        <taxon>Alphaproteobacteria</taxon>
        <taxon>Hyphomicrobiales</taxon>
        <taxon>Ancalomicrobiaceae</taxon>
        <taxon>Methyloraptor</taxon>
    </lineage>
</organism>
<keyword evidence="1" id="KW-1133">Transmembrane helix</keyword>
<accession>A0AAU7XJ11</accession>
<feature type="transmembrane region" description="Helical" evidence="1">
    <location>
        <begin position="161"/>
        <end position="183"/>
    </location>
</feature>
<feature type="transmembrane region" description="Helical" evidence="1">
    <location>
        <begin position="78"/>
        <end position="97"/>
    </location>
</feature>